<keyword evidence="6 12" id="KW-0547">Nucleotide-binding</keyword>
<evidence type="ECO:0000256" key="14">
    <source>
        <dbReference type="PIRSR" id="PIRSR001529-2"/>
    </source>
</evidence>
<keyword evidence="5 12" id="KW-0436">Ligase</keyword>
<proteinExistence type="inferred from homology"/>
<evidence type="ECO:0000256" key="9">
    <source>
        <dbReference type="ARBA" id="ARBA00023146"/>
    </source>
</evidence>
<feature type="binding site" evidence="12">
    <location>
        <begin position="241"/>
        <end position="243"/>
    </location>
    <ligand>
        <name>L-serine</name>
        <dbReference type="ChEBI" id="CHEBI:33384"/>
    </ligand>
</feature>
<dbReference type="EC" id="6.1.1.11" evidence="12"/>
<dbReference type="PIRSF" id="PIRSF001529">
    <property type="entry name" value="Ser-tRNA-synth_IIa"/>
    <property type="match status" value="1"/>
</dbReference>
<comment type="subunit">
    <text evidence="12">Homodimer. The tRNA molecule binds across the dimer.</text>
</comment>
<evidence type="ECO:0000256" key="2">
    <source>
        <dbReference type="ARBA" id="ARBA00005045"/>
    </source>
</evidence>
<feature type="binding site" evidence="12 14">
    <location>
        <begin position="359"/>
        <end position="362"/>
    </location>
    <ligand>
        <name>ATP</name>
        <dbReference type="ChEBI" id="CHEBI:30616"/>
    </ligand>
</feature>
<comment type="caution">
    <text evidence="17">The sequence shown here is derived from an EMBL/GenBank/DDBJ whole genome shotgun (WGS) entry which is preliminary data.</text>
</comment>
<evidence type="ECO:0000256" key="11">
    <source>
        <dbReference type="ARBA" id="ARBA00048823"/>
    </source>
</evidence>
<dbReference type="InterPro" id="IPR006195">
    <property type="entry name" value="aa-tRNA-synth_II"/>
</dbReference>
<evidence type="ECO:0000256" key="13">
    <source>
        <dbReference type="PIRSR" id="PIRSR001529-1"/>
    </source>
</evidence>
<evidence type="ECO:0000256" key="1">
    <source>
        <dbReference type="ARBA" id="ARBA00004496"/>
    </source>
</evidence>
<feature type="binding site" evidence="12 13">
    <location>
        <position position="295"/>
    </location>
    <ligand>
        <name>L-serine</name>
        <dbReference type="ChEBI" id="CHEBI:33384"/>
    </ligand>
</feature>
<comment type="similarity">
    <text evidence="3 12">Belongs to the class-II aminoacyl-tRNA synthetase family. Type-1 seryl-tRNA synthetase subfamily.</text>
</comment>
<dbReference type="InterPro" id="IPR042103">
    <property type="entry name" value="SerRS_1_N_sf"/>
</dbReference>
<keyword evidence="4 12" id="KW-0963">Cytoplasm</keyword>
<dbReference type="Gene3D" id="1.10.287.40">
    <property type="entry name" value="Serine-tRNA synthetase, tRNA binding domain"/>
    <property type="match status" value="1"/>
</dbReference>
<evidence type="ECO:0000256" key="7">
    <source>
        <dbReference type="ARBA" id="ARBA00022840"/>
    </source>
</evidence>
<evidence type="ECO:0000256" key="4">
    <source>
        <dbReference type="ARBA" id="ARBA00022490"/>
    </source>
</evidence>
<dbReference type="UniPathway" id="UPA00906">
    <property type="reaction ID" value="UER00895"/>
</dbReference>
<reference evidence="17 18" key="1">
    <citation type="submission" date="2017-09" db="EMBL/GenBank/DDBJ databases">
        <title>Depth-based differentiation of microbial function through sediment-hosted aquifers and enrichment of novel symbionts in the deep terrestrial subsurface.</title>
        <authorList>
            <person name="Probst A.J."/>
            <person name="Ladd B."/>
            <person name="Jarett J.K."/>
            <person name="Geller-Mcgrath D.E."/>
            <person name="Sieber C.M."/>
            <person name="Emerson J.B."/>
            <person name="Anantharaman K."/>
            <person name="Thomas B.C."/>
            <person name="Malmstrom R."/>
            <person name="Stieglmeier M."/>
            <person name="Klingl A."/>
            <person name="Woyke T."/>
            <person name="Ryan C.M."/>
            <person name="Banfield J.F."/>
        </authorList>
    </citation>
    <scope>NUCLEOTIDE SEQUENCE [LARGE SCALE GENOMIC DNA]</scope>
    <source>
        <strain evidence="17">CG23_combo_of_CG06-09_8_20_14_all_39_17</strain>
    </source>
</reference>
<dbReference type="GO" id="GO:0005737">
    <property type="term" value="C:cytoplasm"/>
    <property type="evidence" value="ECO:0007669"/>
    <property type="project" value="UniProtKB-SubCell"/>
</dbReference>
<dbReference type="InterPro" id="IPR045864">
    <property type="entry name" value="aa-tRNA-synth_II/BPL/LPL"/>
</dbReference>
<evidence type="ECO:0000256" key="10">
    <source>
        <dbReference type="ARBA" id="ARBA00047929"/>
    </source>
</evidence>
<keyword evidence="7 12" id="KW-0067">ATP-binding</keyword>
<keyword evidence="9 12" id="KW-0030">Aminoacyl-tRNA synthetase</keyword>
<feature type="site" description="Important for serine binding" evidence="13">
    <location>
        <position position="394"/>
    </location>
</feature>
<evidence type="ECO:0000259" key="16">
    <source>
        <dbReference type="PROSITE" id="PS50862"/>
    </source>
</evidence>
<dbReference type="GO" id="GO:0005524">
    <property type="term" value="F:ATP binding"/>
    <property type="evidence" value="ECO:0007669"/>
    <property type="project" value="UniProtKB-UniRule"/>
</dbReference>
<evidence type="ECO:0000313" key="18">
    <source>
        <dbReference type="Proteomes" id="UP000229976"/>
    </source>
</evidence>
<dbReference type="AlphaFoldDB" id="A0A2G9YV47"/>
<dbReference type="NCBIfam" id="TIGR00414">
    <property type="entry name" value="serS"/>
    <property type="match status" value="1"/>
</dbReference>
<name>A0A2G9YV47_9BACT</name>
<feature type="binding site" evidence="12 14">
    <location>
        <begin position="272"/>
        <end position="274"/>
    </location>
    <ligand>
        <name>ATP</name>
        <dbReference type="ChEBI" id="CHEBI:30616"/>
    </ligand>
</feature>
<gene>
    <name evidence="12" type="primary">serS</name>
    <name evidence="17" type="ORF">COX37_00310</name>
</gene>
<dbReference type="Pfam" id="PF02403">
    <property type="entry name" value="Seryl_tRNA_N"/>
    <property type="match status" value="1"/>
</dbReference>
<comment type="catalytic activity">
    <reaction evidence="11 12">
        <text>tRNA(Ser) + L-serine + ATP = L-seryl-tRNA(Ser) + AMP + diphosphate + H(+)</text>
        <dbReference type="Rhea" id="RHEA:12292"/>
        <dbReference type="Rhea" id="RHEA-COMP:9669"/>
        <dbReference type="Rhea" id="RHEA-COMP:9703"/>
        <dbReference type="ChEBI" id="CHEBI:15378"/>
        <dbReference type="ChEBI" id="CHEBI:30616"/>
        <dbReference type="ChEBI" id="CHEBI:33019"/>
        <dbReference type="ChEBI" id="CHEBI:33384"/>
        <dbReference type="ChEBI" id="CHEBI:78442"/>
        <dbReference type="ChEBI" id="CHEBI:78533"/>
        <dbReference type="ChEBI" id="CHEBI:456215"/>
        <dbReference type="EC" id="6.1.1.11"/>
    </reaction>
</comment>
<dbReference type="GO" id="GO:0004828">
    <property type="term" value="F:serine-tRNA ligase activity"/>
    <property type="evidence" value="ECO:0007669"/>
    <property type="project" value="UniProtKB-UniRule"/>
</dbReference>
<sequence>MLDIKFIRENPEKVKKSCQNKGVDADIDRLLEIDGQRKQTLLAIEDMRAKKNIASREISQSKDKNQREKLILEMKELDENNDNLKEKMKGLEEEFYGLIRQVPNIPFDEVPVGKSNEDNEVLRKVGEPTKFSFKPKEHFELGEELDIIDSDRGTKVAGARFSYLKGSLVLLEFAIINFVLNKLVKKGPARNDAQSAAGGFTPIIPPVMLKEEMARGTGFIEAADRNEAYYLQDDNMYLIATSEQAMLSMHSDETFNEKDLPRRYVGFSTCFRREAGSYGKDTKGILRVHQFDKLEMFSFCLPENSHHEHEMFLATEEEMMKELKLPYQVINICTGDLGFSAAKKYDIEAWLPGQNKYRETHSTSNCVDFQTRRLNIRYRDKEGKTSFVHAVNGTAFALGRVMIAIMENYQQEDGSILIPEVLQKYTGFKVILKK</sequence>
<evidence type="ECO:0000256" key="6">
    <source>
        <dbReference type="ARBA" id="ARBA00022741"/>
    </source>
</evidence>
<keyword evidence="15" id="KW-0175">Coiled coil</keyword>
<dbReference type="Pfam" id="PF00587">
    <property type="entry name" value="tRNA-synt_2b"/>
    <property type="match status" value="1"/>
</dbReference>
<keyword evidence="8 12" id="KW-0648">Protein biosynthesis</keyword>
<feature type="binding site" evidence="14">
    <location>
        <begin position="288"/>
        <end position="291"/>
    </location>
    <ligand>
        <name>ATP</name>
        <dbReference type="ChEBI" id="CHEBI:30616"/>
    </ligand>
</feature>
<comment type="catalytic activity">
    <reaction evidence="10 12">
        <text>tRNA(Sec) + L-serine + ATP = L-seryl-tRNA(Sec) + AMP + diphosphate + H(+)</text>
        <dbReference type="Rhea" id="RHEA:42580"/>
        <dbReference type="Rhea" id="RHEA-COMP:9742"/>
        <dbReference type="Rhea" id="RHEA-COMP:10128"/>
        <dbReference type="ChEBI" id="CHEBI:15378"/>
        <dbReference type="ChEBI" id="CHEBI:30616"/>
        <dbReference type="ChEBI" id="CHEBI:33019"/>
        <dbReference type="ChEBI" id="CHEBI:33384"/>
        <dbReference type="ChEBI" id="CHEBI:78442"/>
        <dbReference type="ChEBI" id="CHEBI:78533"/>
        <dbReference type="ChEBI" id="CHEBI:456215"/>
        <dbReference type="EC" id="6.1.1.11"/>
    </reaction>
</comment>
<protein>
    <recommendedName>
        <fullName evidence="12">Serine--tRNA ligase</fullName>
        <ecNumber evidence="12">6.1.1.11</ecNumber>
    </recommendedName>
    <alternativeName>
        <fullName evidence="12">Seryl-tRNA synthetase</fullName>
        <shortName evidence="12">SerRS</shortName>
    </alternativeName>
    <alternativeName>
        <fullName evidence="12">Seryl-tRNA(Ser/Sec) synthetase</fullName>
    </alternativeName>
</protein>
<comment type="pathway">
    <text evidence="2 12">Aminoacyl-tRNA biosynthesis; selenocysteinyl-tRNA(Sec) biosynthesis; L-seryl-tRNA(Sec) from L-serine and tRNA(Sec): step 1/1.</text>
</comment>
<dbReference type="InterPro" id="IPR002317">
    <property type="entry name" value="Ser-tRNA-ligase_type_1"/>
</dbReference>
<dbReference type="EMBL" id="PCRO01000006">
    <property type="protein sequence ID" value="PIP23110.1"/>
    <property type="molecule type" value="Genomic_DNA"/>
</dbReference>
<dbReference type="HAMAP" id="MF_00176">
    <property type="entry name" value="Ser_tRNA_synth_type1"/>
    <property type="match status" value="1"/>
</dbReference>
<feature type="binding site" evidence="13">
    <location>
        <position position="272"/>
    </location>
    <ligand>
        <name>L-serine</name>
        <dbReference type="ChEBI" id="CHEBI:33384"/>
    </ligand>
</feature>
<comment type="subcellular location">
    <subcellularLocation>
        <location evidence="1 12">Cytoplasm</location>
    </subcellularLocation>
</comment>
<comment type="function">
    <text evidence="12">Catalyzes the attachment of serine to tRNA(Ser). Is also able to aminoacylate tRNA(Sec) with serine, to form the misacylated tRNA L-seryl-tRNA(Sec), which will be further converted into selenocysteinyl-tRNA(Sec).</text>
</comment>
<feature type="coiled-coil region" evidence="15">
    <location>
        <begin position="44"/>
        <end position="101"/>
    </location>
</feature>
<feature type="binding site" evidence="13">
    <location>
        <position position="392"/>
    </location>
    <ligand>
        <name>L-serine</name>
        <dbReference type="ChEBI" id="CHEBI:33384"/>
    </ligand>
</feature>
<dbReference type="PANTHER" id="PTHR43697">
    <property type="entry name" value="SERYL-TRNA SYNTHETASE"/>
    <property type="match status" value="1"/>
</dbReference>
<dbReference type="SUPFAM" id="SSF46589">
    <property type="entry name" value="tRNA-binding arm"/>
    <property type="match status" value="1"/>
</dbReference>
<dbReference type="InterPro" id="IPR002314">
    <property type="entry name" value="aa-tRNA-synt_IIb"/>
</dbReference>
<evidence type="ECO:0000313" key="17">
    <source>
        <dbReference type="EMBL" id="PIP23110.1"/>
    </source>
</evidence>
<dbReference type="CDD" id="cd00770">
    <property type="entry name" value="SerRS_core"/>
    <property type="match status" value="1"/>
</dbReference>
<organism evidence="17 18">
    <name type="scientific">Candidatus Nealsonbacteria bacterium CG23_combo_of_CG06-09_8_20_14_all_39_17</name>
    <dbReference type="NCBI Taxonomy" id="1974722"/>
    <lineage>
        <taxon>Bacteria</taxon>
        <taxon>Candidatus Nealsoniibacteriota</taxon>
    </lineage>
</organism>
<evidence type="ECO:0000256" key="15">
    <source>
        <dbReference type="SAM" id="Coils"/>
    </source>
</evidence>
<accession>A0A2G9YV47</accession>
<feature type="domain" description="Aminoacyl-transfer RNA synthetases class-II family profile" evidence="16">
    <location>
        <begin position="199"/>
        <end position="419"/>
    </location>
</feature>
<dbReference type="InterPro" id="IPR033729">
    <property type="entry name" value="SerRS_core"/>
</dbReference>
<evidence type="ECO:0000256" key="3">
    <source>
        <dbReference type="ARBA" id="ARBA00010728"/>
    </source>
</evidence>
<comment type="domain">
    <text evidence="12">Consists of two distinct domains, a catalytic core and a N-terminal extension that is involved in tRNA binding.</text>
</comment>
<dbReference type="PANTHER" id="PTHR43697:SF1">
    <property type="entry name" value="SERINE--TRNA LIGASE"/>
    <property type="match status" value="1"/>
</dbReference>
<evidence type="ECO:0000256" key="5">
    <source>
        <dbReference type="ARBA" id="ARBA00022598"/>
    </source>
</evidence>
<dbReference type="PROSITE" id="PS50862">
    <property type="entry name" value="AA_TRNA_LIGASE_II"/>
    <property type="match status" value="1"/>
</dbReference>
<dbReference type="SUPFAM" id="SSF55681">
    <property type="entry name" value="Class II aaRS and biotin synthetases"/>
    <property type="match status" value="1"/>
</dbReference>
<dbReference type="InterPro" id="IPR015866">
    <property type="entry name" value="Ser-tRNA-synth_1_N"/>
</dbReference>
<feature type="binding site" evidence="12">
    <location>
        <position position="288"/>
    </location>
    <ligand>
        <name>ATP</name>
        <dbReference type="ChEBI" id="CHEBI:30616"/>
    </ligand>
</feature>
<evidence type="ECO:0000256" key="8">
    <source>
        <dbReference type="ARBA" id="ARBA00022917"/>
    </source>
</evidence>
<evidence type="ECO:0000256" key="12">
    <source>
        <dbReference type="HAMAP-Rule" id="MF_00176"/>
    </source>
</evidence>
<dbReference type="GO" id="GO:0016260">
    <property type="term" value="P:selenocysteine biosynthetic process"/>
    <property type="evidence" value="ECO:0007669"/>
    <property type="project" value="UniProtKB-UniRule"/>
</dbReference>
<feature type="binding site" evidence="13">
    <location>
        <position position="241"/>
    </location>
    <ligand>
        <name>L-serine</name>
        <dbReference type="ChEBI" id="CHEBI:33384"/>
    </ligand>
</feature>
<dbReference type="InterPro" id="IPR010978">
    <property type="entry name" value="tRNA-bd_arm"/>
</dbReference>
<dbReference type="GO" id="GO:0006434">
    <property type="term" value="P:seryl-tRNA aminoacylation"/>
    <property type="evidence" value="ECO:0007669"/>
    <property type="project" value="UniProtKB-UniRule"/>
</dbReference>
<dbReference type="Gene3D" id="3.30.930.10">
    <property type="entry name" value="Bira Bifunctional Protein, Domain 2"/>
    <property type="match status" value="1"/>
</dbReference>
<dbReference type="Proteomes" id="UP000229976">
    <property type="component" value="Unassembled WGS sequence"/>
</dbReference>
<feature type="binding site" evidence="12">
    <location>
        <position position="394"/>
    </location>
    <ligand>
        <name>L-serine</name>
        <dbReference type="ChEBI" id="CHEBI:33384"/>
    </ligand>
</feature>
<dbReference type="PRINTS" id="PR00981">
    <property type="entry name" value="TRNASYNTHSER"/>
</dbReference>